<dbReference type="Gene3D" id="2.20.200.10">
    <property type="entry name" value="Outer membrane efflux proteins (OEP)"/>
    <property type="match status" value="1"/>
</dbReference>
<protein>
    <submittedName>
        <fullName evidence="4">Efflux transporter outer membrane subunit</fullName>
    </submittedName>
</protein>
<dbReference type="PANTHER" id="PTHR30203">
    <property type="entry name" value="OUTER MEMBRANE CATION EFFLUX PROTEIN"/>
    <property type="match status" value="1"/>
</dbReference>
<keyword evidence="2" id="KW-0472">Membrane</keyword>
<dbReference type="Gene3D" id="1.20.1600.10">
    <property type="entry name" value="Outer membrane efflux proteins (OEP)"/>
    <property type="match status" value="1"/>
</dbReference>
<comment type="subcellular location">
    <subcellularLocation>
        <location evidence="2">Cell outer membrane</location>
        <topology evidence="2">Lipid-anchor</topology>
    </subcellularLocation>
</comment>
<dbReference type="GO" id="GO:0009279">
    <property type="term" value="C:cell outer membrane"/>
    <property type="evidence" value="ECO:0007669"/>
    <property type="project" value="UniProtKB-SubCell"/>
</dbReference>
<evidence type="ECO:0000256" key="3">
    <source>
        <dbReference type="SAM" id="Coils"/>
    </source>
</evidence>
<feature type="coiled-coil region" evidence="3">
    <location>
        <begin position="183"/>
        <end position="210"/>
    </location>
</feature>
<dbReference type="Pfam" id="PF02321">
    <property type="entry name" value="OEP"/>
    <property type="match status" value="2"/>
</dbReference>
<evidence type="ECO:0000256" key="2">
    <source>
        <dbReference type="RuleBase" id="RU362097"/>
    </source>
</evidence>
<dbReference type="PANTHER" id="PTHR30203:SF25">
    <property type="entry name" value="OUTER MEMBRANE PROTEIN-RELATED"/>
    <property type="match status" value="1"/>
</dbReference>
<keyword evidence="3" id="KW-0175">Coiled coil</keyword>
<gene>
    <name evidence="4" type="ORF">I5U67_00090</name>
</gene>
<keyword evidence="2" id="KW-0564">Palmitate</keyword>
<dbReference type="InterPro" id="IPR010131">
    <property type="entry name" value="MdtP/NodT-like"/>
</dbReference>
<dbReference type="SUPFAM" id="SSF56954">
    <property type="entry name" value="Outer membrane efflux proteins (OEP)"/>
    <property type="match status" value="1"/>
</dbReference>
<organism evidence="4 5">
    <name type="scientific">Stenotrophomonas maltophilia</name>
    <name type="common">Pseudomonas maltophilia</name>
    <name type="synonym">Xanthomonas maltophilia</name>
    <dbReference type="NCBI Taxonomy" id="40324"/>
    <lineage>
        <taxon>Bacteria</taxon>
        <taxon>Pseudomonadati</taxon>
        <taxon>Pseudomonadota</taxon>
        <taxon>Gammaproteobacteria</taxon>
        <taxon>Lysobacterales</taxon>
        <taxon>Lysobacteraceae</taxon>
        <taxon>Stenotrophomonas</taxon>
        <taxon>Stenotrophomonas maltophilia group</taxon>
    </lineage>
</organism>
<sequence length="517" mass="55451">MTSTTLPVSPALSLRLRRLWPATVPLLLAGCMLGPDYVKPDVAGDATAQARLPRAVQADVQPATPPSQWWRALNDPLLDQLVDEALRNSPNLRAAQAKLLASRALQRQRRAEQLPKVGAVAGYANVTAPDSLEDSVRGLGENIAGVAEANGRPQEATQLREQFADIDLDTELYVVGFDASWELDLFGRRRRAAEQAAAEAEANAAALADAQVQLAAELTQVYLGYRSSRERSALAEHNLRAADESLQLNRQRRQRGADSDLQVERAQAQLQQQQAALPPLQAQADEARAVLALMVGREPGALDARLAADQPLPALPARVPVDDAGALIQRRPDVRKAERELAASSAQIGQALSAYFPQVTLLGSIGAGATSLSDLGRDSAATIVAPFLRWSLLDFGVNKARVAQARAGNEARLAAYEGTVLAALQDANTALARFGAARQQLQASVRAEASADRSLGLMSQRRQAGATSQIDLLDVQRQRLQAQDAAAQARLQLLVRYVALQKSLGLGWQEAPPVAIR</sequence>
<comment type="caution">
    <text evidence="4">The sequence shown here is derived from an EMBL/GenBank/DDBJ whole genome shotgun (WGS) entry which is preliminary data.</text>
</comment>
<comment type="similarity">
    <text evidence="1 2">Belongs to the outer membrane factor (OMF) (TC 1.B.17) family.</text>
</comment>
<evidence type="ECO:0000313" key="5">
    <source>
        <dbReference type="Proteomes" id="UP000625930"/>
    </source>
</evidence>
<keyword evidence="2" id="KW-0812">Transmembrane</keyword>
<evidence type="ECO:0000313" key="4">
    <source>
        <dbReference type="EMBL" id="MBH1650597.1"/>
    </source>
</evidence>
<accession>A0AA90AR54</accession>
<reference evidence="4" key="1">
    <citation type="submission" date="2020-11" db="EMBL/GenBank/DDBJ databases">
        <title>Enhanced detection system for hospital associated transmission using whole genome sequencing surveillance.</title>
        <authorList>
            <person name="Harrison L.H."/>
            <person name="Van Tyne D."/>
            <person name="Marsh J.W."/>
            <person name="Griffith M.P."/>
            <person name="Snyder D.J."/>
            <person name="Cooper V.S."/>
            <person name="Mustapha M."/>
        </authorList>
    </citation>
    <scope>NUCLEOTIDE SEQUENCE</scope>
    <source>
        <strain evidence="4">STEN00091</strain>
    </source>
</reference>
<dbReference type="GO" id="GO:0015562">
    <property type="term" value="F:efflux transmembrane transporter activity"/>
    <property type="evidence" value="ECO:0007669"/>
    <property type="project" value="InterPro"/>
</dbReference>
<keyword evidence="2" id="KW-0449">Lipoprotein</keyword>
<dbReference type="Proteomes" id="UP000625930">
    <property type="component" value="Unassembled WGS sequence"/>
</dbReference>
<dbReference type="EMBL" id="JADUNP010000001">
    <property type="protein sequence ID" value="MBH1650597.1"/>
    <property type="molecule type" value="Genomic_DNA"/>
</dbReference>
<keyword evidence="2" id="KW-1134">Transmembrane beta strand</keyword>
<dbReference type="NCBIfam" id="TIGR01845">
    <property type="entry name" value="outer_NodT"/>
    <property type="match status" value="1"/>
</dbReference>
<proteinExistence type="inferred from homology"/>
<dbReference type="InterPro" id="IPR003423">
    <property type="entry name" value="OMP_efflux"/>
</dbReference>
<evidence type="ECO:0000256" key="1">
    <source>
        <dbReference type="ARBA" id="ARBA00007613"/>
    </source>
</evidence>
<name>A0AA90AR54_STEMA</name>
<dbReference type="AlphaFoldDB" id="A0AA90AR54"/>